<dbReference type="eggNOG" id="COG4102">
    <property type="taxonomic scope" value="Bacteria"/>
</dbReference>
<accession>D2QZR6</accession>
<dbReference type="Proteomes" id="UP000001887">
    <property type="component" value="Chromosome"/>
</dbReference>
<dbReference type="InterPro" id="IPR010869">
    <property type="entry name" value="DUF1501"/>
</dbReference>
<name>D2QZR6_PIRSD</name>
<sequence>MCTPHDVACGSSDHLSRRSLLKVAGLGGLTWLTPLAERLALAHAAGDPKAPAQSVIVLWMQGGPSQFETFDPHPGTKIGGSTKAIKTAAKGIEIADGLEQLADQMQHVSLVRSIVSKEGDHERATYTVKTGWRPDPTVVHPSLGAVVCHQLSDKVEIPRHISILPNTFSARGGYLGDQFDAFRCPDPINTIPDVIPRVENDRYLARMSDLQSVVEGKFARGRLKDLDQKRTLHATAIEGARKMMTSEQLKAFNVKDAPQALQEEFGDTPFGRSCLAALQLVEVGVRCIEITLDGWDTHANNYNFCMNNKKILDPAFASLLKHLGERKLLDKTLVLCGGEFGRTPQINPAEGRDHWPHGFSLAIAGGGIAGGRVIGETAPEPKLDEKDRLKDVARPVEVEDIHATVLSALGIDYAQELETPIGRPMALSKGKVIQELIA</sequence>
<dbReference type="STRING" id="530564.Psta_1875"/>
<protein>
    <recommendedName>
        <fullName evidence="3">DUF1501 domain-containing protein</fullName>
    </recommendedName>
</protein>
<dbReference type="HOGENOM" id="CLU_035908_0_0_0"/>
<gene>
    <name evidence="1" type="ordered locus">Psta_1875</name>
</gene>
<evidence type="ECO:0008006" key="3">
    <source>
        <dbReference type="Google" id="ProtNLM"/>
    </source>
</evidence>
<proteinExistence type="predicted"/>
<dbReference type="InterPro" id="IPR017850">
    <property type="entry name" value="Alkaline_phosphatase_core_sf"/>
</dbReference>
<dbReference type="PANTHER" id="PTHR43737">
    <property type="entry name" value="BLL7424 PROTEIN"/>
    <property type="match status" value="1"/>
</dbReference>
<dbReference type="SUPFAM" id="SSF53649">
    <property type="entry name" value="Alkaline phosphatase-like"/>
    <property type="match status" value="1"/>
</dbReference>
<reference evidence="1 2" key="1">
    <citation type="journal article" date="2009" name="Stand. Genomic Sci.">
        <title>Complete genome sequence of Pirellula staleyi type strain (ATCC 27377).</title>
        <authorList>
            <person name="Clum A."/>
            <person name="Tindall B.J."/>
            <person name="Sikorski J."/>
            <person name="Ivanova N."/>
            <person name="Mavrommatis K."/>
            <person name="Lucas S."/>
            <person name="Glavina del Rio T."/>
            <person name="Nolan M."/>
            <person name="Chen F."/>
            <person name="Tice H."/>
            <person name="Pitluck S."/>
            <person name="Cheng J.F."/>
            <person name="Chertkov O."/>
            <person name="Brettin T."/>
            <person name="Han C."/>
            <person name="Detter J.C."/>
            <person name="Kuske C."/>
            <person name="Bruce D."/>
            <person name="Goodwin L."/>
            <person name="Ovchinikova G."/>
            <person name="Pati A."/>
            <person name="Mikhailova N."/>
            <person name="Chen A."/>
            <person name="Palaniappan K."/>
            <person name="Land M."/>
            <person name="Hauser L."/>
            <person name="Chang Y.J."/>
            <person name="Jeffries C.D."/>
            <person name="Chain P."/>
            <person name="Rohde M."/>
            <person name="Goker M."/>
            <person name="Bristow J."/>
            <person name="Eisen J.A."/>
            <person name="Markowitz V."/>
            <person name="Hugenholtz P."/>
            <person name="Kyrpides N.C."/>
            <person name="Klenk H.P."/>
            <person name="Lapidus A."/>
        </authorList>
    </citation>
    <scope>NUCLEOTIDE SEQUENCE [LARGE SCALE GENOMIC DNA]</scope>
    <source>
        <strain evidence="2">ATCC 27377 / DSM 6068 / ICPB 4128</strain>
    </source>
</reference>
<organism evidence="1 2">
    <name type="scientific">Pirellula staleyi (strain ATCC 27377 / DSM 6068 / ICPB 4128)</name>
    <name type="common">Pirella staleyi</name>
    <dbReference type="NCBI Taxonomy" id="530564"/>
    <lineage>
        <taxon>Bacteria</taxon>
        <taxon>Pseudomonadati</taxon>
        <taxon>Planctomycetota</taxon>
        <taxon>Planctomycetia</taxon>
        <taxon>Pirellulales</taxon>
        <taxon>Pirellulaceae</taxon>
        <taxon>Pirellula</taxon>
    </lineage>
</organism>
<evidence type="ECO:0000313" key="1">
    <source>
        <dbReference type="EMBL" id="ADB16549.1"/>
    </source>
</evidence>
<evidence type="ECO:0000313" key="2">
    <source>
        <dbReference type="Proteomes" id="UP000001887"/>
    </source>
</evidence>
<dbReference type="OrthoDB" id="127333at2"/>
<dbReference type="InterPro" id="IPR006311">
    <property type="entry name" value="TAT_signal"/>
</dbReference>
<dbReference type="AlphaFoldDB" id="D2QZR6"/>
<dbReference type="PROSITE" id="PS51318">
    <property type="entry name" value="TAT"/>
    <property type="match status" value="1"/>
</dbReference>
<keyword evidence="2" id="KW-1185">Reference proteome</keyword>
<dbReference type="EMBL" id="CP001848">
    <property type="protein sequence ID" value="ADB16549.1"/>
    <property type="molecule type" value="Genomic_DNA"/>
</dbReference>
<dbReference type="Pfam" id="PF07394">
    <property type="entry name" value="DUF1501"/>
    <property type="match status" value="1"/>
</dbReference>
<dbReference type="KEGG" id="psl:Psta_1875"/>
<dbReference type="PANTHER" id="PTHR43737:SF1">
    <property type="entry name" value="DUF1501 DOMAIN-CONTAINING PROTEIN"/>
    <property type="match status" value="1"/>
</dbReference>